<feature type="domain" description="Multidrug resistance protein MdtA-like beta-barrel" evidence="7">
    <location>
        <begin position="232"/>
        <end position="313"/>
    </location>
</feature>
<keyword evidence="4" id="KW-0812">Transmembrane</keyword>
<evidence type="ECO:0000256" key="4">
    <source>
        <dbReference type="SAM" id="Phobius"/>
    </source>
</evidence>
<feature type="domain" description="Multidrug resistance protein MdtA-like C-terminal permuted SH3" evidence="8">
    <location>
        <begin position="320"/>
        <end position="377"/>
    </location>
</feature>
<dbReference type="AlphaFoldDB" id="A0A4Y9SKJ8"/>
<sequence length="408" mass="43028">MNKQNEQRDPLTAVKPKLKVWIGTTAALAISLALAGTALHQSSSKASEAPAPLPTVGVSVPLQRELESQLSFLGQYSAVDKVELRAQVGGTLTAINFKDGDIVHKGDVLFVIDPEPYQIKLSQAQAQLEAARARLGLAVRELARAETLKATDAGSTQNVEQRVAERLAAQAAVDGAQALVRDAQFDLNHTRIVAPFTGRIGDHQVSVGNLVAGSRGGASPTTLLTTLVSLDPIYLDFDMSEADHNTYARGAQGGSNKVAVSQGDATDYSRSGTLNFIDNALDRSSGTIHARAVVPNSDMKLTPGGFARVRIATTKPQPLLLVPDASVFPDQTEHYVLVVDQAGVVATKAVKVGEMRGGLRVIRAGLDAGDKVIVDGMPMAHPGAKVAMHAEAIKYADDESAPLQANVK</sequence>
<dbReference type="InterPro" id="IPR058624">
    <property type="entry name" value="MdtA-like_HH"/>
</dbReference>
<dbReference type="Pfam" id="PF25876">
    <property type="entry name" value="HH_MFP_RND"/>
    <property type="match status" value="1"/>
</dbReference>
<dbReference type="Proteomes" id="UP000297729">
    <property type="component" value="Unassembled WGS sequence"/>
</dbReference>
<evidence type="ECO:0000259" key="5">
    <source>
        <dbReference type="Pfam" id="PF25876"/>
    </source>
</evidence>
<evidence type="ECO:0000259" key="6">
    <source>
        <dbReference type="Pfam" id="PF25917"/>
    </source>
</evidence>
<dbReference type="EMBL" id="SPVG01000072">
    <property type="protein sequence ID" value="TFW27180.1"/>
    <property type="molecule type" value="Genomic_DNA"/>
</dbReference>
<keyword evidence="4" id="KW-0472">Membrane</keyword>
<feature type="coiled-coil region" evidence="3">
    <location>
        <begin position="121"/>
        <end position="148"/>
    </location>
</feature>
<feature type="domain" description="Multidrug resistance protein MdtA-like barrel-sandwich hybrid" evidence="6">
    <location>
        <begin position="81"/>
        <end position="212"/>
    </location>
</feature>
<evidence type="ECO:0000256" key="3">
    <source>
        <dbReference type="SAM" id="Coils"/>
    </source>
</evidence>
<dbReference type="Gene3D" id="2.40.30.170">
    <property type="match status" value="1"/>
</dbReference>
<keyword evidence="4" id="KW-1133">Transmembrane helix</keyword>
<proteinExistence type="inferred from homology"/>
<dbReference type="OrthoDB" id="9783047at2"/>
<dbReference type="PANTHER" id="PTHR30158:SF24">
    <property type="entry name" value="HLYD FAMILY SECRETION PROTEIN"/>
    <property type="match status" value="1"/>
</dbReference>
<evidence type="ECO:0000256" key="1">
    <source>
        <dbReference type="ARBA" id="ARBA00004196"/>
    </source>
</evidence>
<dbReference type="Gene3D" id="1.10.287.470">
    <property type="entry name" value="Helix hairpin bin"/>
    <property type="match status" value="1"/>
</dbReference>
<keyword evidence="10" id="KW-1185">Reference proteome</keyword>
<comment type="subcellular location">
    <subcellularLocation>
        <location evidence="1">Cell envelope</location>
    </subcellularLocation>
</comment>
<dbReference type="Pfam" id="PF25944">
    <property type="entry name" value="Beta-barrel_RND"/>
    <property type="match status" value="1"/>
</dbReference>
<dbReference type="GO" id="GO:0005886">
    <property type="term" value="C:plasma membrane"/>
    <property type="evidence" value="ECO:0007669"/>
    <property type="project" value="TreeGrafter"/>
</dbReference>
<dbReference type="InterPro" id="IPR006143">
    <property type="entry name" value="RND_pump_MFP"/>
</dbReference>
<protein>
    <submittedName>
        <fullName evidence="9">Efflux RND transporter periplasmic adaptor subunit</fullName>
    </submittedName>
</protein>
<evidence type="ECO:0000256" key="2">
    <source>
        <dbReference type="ARBA" id="ARBA00009477"/>
    </source>
</evidence>
<reference evidence="9 10" key="1">
    <citation type="submission" date="2019-03" db="EMBL/GenBank/DDBJ databases">
        <title>Draft Genome Sequence of Duganella callidus sp. nov., a Novel Duganella Species Isolated from Cultivated Soil.</title>
        <authorList>
            <person name="Raths R."/>
            <person name="Peta V."/>
            <person name="Bucking H."/>
        </authorList>
    </citation>
    <scope>NUCLEOTIDE SEQUENCE [LARGE SCALE GENOMIC DNA]</scope>
    <source>
        <strain evidence="9 10">DN04</strain>
    </source>
</reference>
<dbReference type="PANTHER" id="PTHR30158">
    <property type="entry name" value="ACRA/E-RELATED COMPONENT OF DRUG EFFLUX TRANSPORTER"/>
    <property type="match status" value="1"/>
</dbReference>
<accession>A0A4Y9SKJ8</accession>
<dbReference type="NCBIfam" id="TIGR01730">
    <property type="entry name" value="RND_mfp"/>
    <property type="match status" value="1"/>
</dbReference>
<name>A0A4Y9SKJ8_9BURK</name>
<keyword evidence="3" id="KW-0175">Coiled coil</keyword>
<evidence type="ECO:0000259" key="8">
    <source>
        <dbReference type="Pfam" id="PF25967"/>
    </source>
</evidence>
<dbReference type="GO" id="GO:0030313">
    <property type="term" value="C:cell envelope"/>
    <property type="evidence" value="ECO:0007669"/>
    <property type="project" value="UniProtKB-SubCell"/>
</dbReference>
<comment type="caution">
    <text evidence="9">The sequence shown here is derived from an EMBL/GenBank/DDBJ whole genome shotgun (WGS) entry which is preliminary data.</text>
</comment>
<dbReference type="RefSeq" id="WP_135200834.1">
    <property type="nucleotide sequence ID" value="NZ_SPVG01000072.1"/>
</dbReference>
<dbReference type="Gene3D" id="2.40.50.100">
    <property type="match status" value="1"/>
</dbReference>
<dbReference type="SUPFAM" id="SSF111369">
    <property type="entry name" value="HlyD-like secretion proteins"/>
    <property type="match status" value="1"/>
</dbReference>
<dbReference type="Gene3D" id="2.40.420.20">
    <property type="match status" value="1"/>
</dbReference>
<gene>
    <name evidence="9" type="ORF">E4L98_06930</name>
</gene>
<evidence type="ECO:0000313" key="10">
    <source>
        <dbReference type="Proteomes" id="UP000297729"/>
    </source>
</evidence>
<feature type="transmembrane region" description="Helical" evidence="4">
    <location>
        <begin position="20"/>
        <end position="39"/>
    </location>
</feature>
<dbReference type="Pfam" id="PF25917">
    <property type="entry name" value="BSH_RND"/>
    <property type="match status" value="1"/>
</dbReference>
<dbReference type="InterPro" id="IPR058627">
    <property type="entry name" value="MdtA-like_C"/>
</dbReference>
<evidence type="ECO:0000259" key="7">
    <source>
        <dbReference type="Pfam" id="PF25944"/>
    </source>
</evidence>
<organism evidence="9 10">
    <name type="scientific">Duganella callida</name>
    <dbReference type="NCBI Taxonomy" id="2561932"/>
    <lineage>
        <taxon>Bacteria</taxon>
        <taxon>Pseudomonadati</taxon>
        <taxon>Pseudomonadota</taxon>
        <taxon>Betaproteobacteria</taxon>
        <taxon>Burkholderiales</taxon>
        <taxon>Oxalobacteraceae</taxon>
        <taxon>Telluria group</taxon>
        <taxon>Duganella</taxon>
    </lineage>
</organism>
<dbReference type="InterPro" id="IPR058625">
    <property type="entry name" value="MdtA-like_BSH"/>
</dbReference>
<dbReference type="GO" id="GO:0046677">
    <property type="term" value="P:response to antibiotic"/>
    <property type="evidence" value="ECO:0007669"/>
    <property type="project" value="TreeGrafter"/>
</dbReference>
<dbReference type="Pfam" id="PF25967">
    <property type="entry name" value="RND-MFP_C"/>
    <property type="match status" value="1"/>
</dbReference>
<feature type="domain" description="Multidrug resistance protein MdtA-like alpha-helical hairpin" evidence="5">
    <location>
        <begin position="121"/>
        <end position="190"/>
    </location>
</feature>
<evidence type="ECO:0000313" key="9">
    <source>
        <dbReference type="EMBL" id="TFW27180.1"/>
    </source>
</evidence>
<dbReference type="InterPro" id="IPR058626">
    <property type="entry name" value="MdtA-like_b-barrel"/>
</dbReference>
<comment type="similarity">
    <text evidence="2">Belongs to the membrane fusion protein (MFP) (TC 8.A.1) family.</text>
</comment>
<dbReference type="GO" id="GO:0022857">
    <property type="term" value="F:transmembrane transporter activity"/>
    <property type="evidence" value="ECO:0007669"/>
    <property type="project" value="InterPro"/>
</dbReference>